<name>A0A927WNP5_SELRU</name>
<organism evidence="1 2">
    <name type="scientific">Selenomonas ruminantium</name>
    <dbReference type="NCBI Taxonomy" id="971"/>
    <lineage>
        <taxon>Bacteria</taxon>
        <taxon>Bacillati</taxon>
        <taxon>Bacillota</taxon>
        <taxon>Negativicutes</taxon>
        <taxon>Selenomonadales</taxon>
        <taxon>Selenomonadaceae</taxon>
        <taxon>Selenomonas</taxon>
    </lineage>
</organism>
<sequence length="90" mass="10360">MFYCDKCGACCRNVGRSVLGKDLALESGICKHLDQSSNLCTIYDNRPIFCNVDKYYHKYLSDTISIDNYYKQNHQACVNLRQLLIKQAGR</sequence>
<evidence type="ECO:0000313" key="1">
    <source>
        <dbReference type="EMBL" id="MBE6092368.1"/>
    </source>
</evidence>
<reference evidence="1" key="1">
    <citation type="submission" date="2019-04" db="EMBL/GenBank/DDBJ databases">
        <title>Evolution of Biomass-Degrading Anaerobic Consortia Revealed by Metagenomics.</title>
        <authorList>
            <person name="Peng X."/>
        </authorList>
    </citation>
    <scope>NUCLEOTIDE SEQUENCE</scope>
    <source>
        <strain evidence="1">SIG240</strain>
    </source>
</reference>
<dbReference type="AlphaFoldDB" id="A0A927WNP5"/>
<dbReference type="Proteomes" id="UP000761380">
    <property type="component" value="Unassembled WGS sequence"/>
</dbReference>
<proteinExistence type="predicted"/>
<evidence type="ECO:0000313" key="2">
    <source>
        <dbReference type="Proteomes" id="UP000761380"/>
    </source>
</evidence>
<dbReference type="EMBL" id="SVBY01000021">
    <property type="protein sequence ID" value="MBE6092368.1"/>
    <property type="molecule type" value="Genomic_DNA"/>
</dbReference>
<dbReference type="InterPro" id="IPR005358">
    <property type="entry name" value="Puta_zinc/iron-chelating_dom"/>
</dbReference>
<comment type="caution">
    <text evidence="1">The sequence shown here is derived from an EMBL/GenBank/DDBJ whole genome shotgun (WGS) entry which is preliminary data.</text>
</comment>
<accession>A0A927WNP5</accession>
<gene>
    <name evidence="1" type="ORF">E7201_04215</name>
</gene>
<protein>
    <submittedName>
        <fullName evidence="1">YkgJ family cysteine cluster protein</fullName>
    </submittedName>
</protein>
<dbReference type="Pfam" id="PF03692">
    <property type="entry name" value="CxxCxxCC"/>
    <property type="match status" value="1"/>
</dbReference>